<keyword evidence="1" id="KW-0548">Nucleotidyltransferase</keyword>
<dbReference type="STRING" id="1077348.A0A2G8SBP5"/>
<feature type="region of interest" description="Disordered" evidence="2">
    <location>
        <begin position="191"/>
        <end position="256"/>
    </location>
</feature>
<proteinExistence type="inferred from homology"/>
<feature type="compositionally biased region" description="Low complexity" evidence="2">
    <location>
        <begin position="132"/>
        <end position="165"/>
    </location>
</feature>
<sequence>MAQLTVANQSDAESEFWTGDSVSQAHNFLRMCATSPVQDLGRNSRDRTSPEKRTPRPAKITSERGIGTRGDAPRPERRTPRTRNPHGVDSARRNAGPSSAPRPPNSRNGGQAHASDSEASVEAMIETESESSEPASRAPSFAFSTIESRNSSLTSLSSSTSVDSTTGRKRAMPYEQTYGQPIAAIAARKTPRTAQKATPSPATKVPHTSAGLGNMTRTHRTESVPQTPSRSGRIAGTHANRDESPHAYRSRVDTPTTSRISNALEKTVIFNDETEANSASAGPSRHRKLDPSTLSGTHIVAHSKDAQKLFDSIPLSWGVQYEIARGVSRGLWSWETVMQSEAALRSLSGTNMNASKVSQALERSLGDVFPSDAALWYELDREDAAIIEGRGRGLGLQGDFMEQPNWYGGRIQQVVRLEEENNGSFRLVLAKMEMRKSCRTARFLGSRRMLQVSIPQNVVNNRGDDLRAFFTQKFILCGRVFVAFLPKDKKIFLMEIPEDYERGRRAPGDERRITLTDFIAWHNSMERNGTQPVSKWATRFDLGFSISVPVLHIPQENVFHMADEVAPFDEPNKKPPAECIYTDGCGWMNNAALSAIARHMALEERPTAVQGRFGGAKGLWVLHPRDQSSTPKIWIRESQVKIKLDFNDLHPAHSIFDLLAPPRVTLPSRLSRLTILNLAHNGVPKETFVELMRETIEAEVKPLVQWTGPKAMALLWKAIEKVGGVAMKRALQHAVGTSRAMGLVSRSFQDYIEGEEPNEPLEEIAQEIAEQEGEGNGEKSALYTALRDPATGQPLTIHGVILDLLQAGFQPLKLESLYEKLKKVTKMVVEDIIHEYHISVPLSAEAFIVPDPYGVLNEGEIHFKSTKLLKEVGDLNPNLLLGDVLIYRNPNRLPSDVQKVTAVQCDQLAAYTDVIVLPTVGSRSFASLLAGGDYDGDVAVVIYDERLVNDFRTPPLTREPPNFIKDNFEDMGTIQQVNDLATDLTGLVNDPNEHRRRLQQSLLLGLTLPPIGIYSQFHEGSAFAFGYDSPETIRHAFMFNTVLDSRKTGHRVSEDVFKKDKRNFNKEMPPCLQSRKSGENPQERGDRKVSFKRDRALGPFILDYLFDAGRKMQDEHMKRYDGMKPRFFGSDADLLRPWDRMKAWIGDTSPVGADLALIQAHVNEHIRQWQVITGRMSSSRSTPSARGKAGARSGKSAQALYDELARSYAAGPEISSSSLLACSANIEQLKASCAYALKPKFAWYVAFQALCHIKAAAEGSIAFKAEFADLMSIPASTNRVLEQSRLALTSQ</sequence>
<keyword evidence="1 4" id="KW-0696">RNA-directed RNA polymerase</keyword>
<feature type="domain" description="RDRP core" evidence="3">
    <location>
        <begin position="426"/>
        <end position="1076"/>
    </location>
</feature>
<keyword evidence="1" id="KW-0808">Transferase</keyword>
<gene>
    <name evidence="4" type="ORF">GSI_05881</name>
</gene>
<keyword evidence="5" id="KW-1185">Reference proteome</keyword>
<feature type="compositionally biased region" description="Polar residues" evidence="2">
    <location>
        <begin position="1175"/>
        <end position="1184"/>
    </location>
</feature>
<evidence type="ECO:0000256" key="2">
    <source>
        <dbReference type="SAM" id="MobiDB-lite"/>
    </source>
</evidence>
<reference evidence="4 5" key="1">
    <citation type="journal article" date="2015" name="Sci. Rep.">
        <title>Chromosome-level genome map provides insights into diverse defense mechanisms in the medicinal fungus Ganoderma sinense.</title>
        <authorList>
            <person name="Zhu Y."/>
            <person name="Xu J."/>
            <person name="Sun C."/>
            <person name="Zhou S."/>
            <person name="Xu H."/>
            <person name="Nelson D.R."/>
            <person name="Qian J."/>
            <person name="Song J."/>
            <person name="Luo H."/>
            <person name="Xiang L."/>
            <person name="Li Y."/>
            <person name="Xu Z."/>
            <person name="Ji A."/>
            <person name="Wang L."/>
            <person name="Lu S."/>
            <person name="Hayward A."/>
            <person name="Sun W."/>
            <person name="Li X."/>
            <person name="Schwartz D.C."/>
            <person name="Wang Y."/>
            <person name="Chen S."/>
        </authorList>
    </citation>
    <scope>NUCLEOTIDE SEQUENCE [LARGE SCALE GENOMIC DNA]</scope>
    <source>
        <strain evidence="4 5">ZZ0214-1</strain>
    </source>
</reference>
<feature type="region of interest" description="Disordered" evidence="2">
    <location>
        <begin position="1175"/>
        <end position="1194"/>
    </location>
</feature>
<feature type="compositionally biased region" description="Low complexity" evidence="2">
    <location>
        <begin position="93"/>
        <end position="109"/>
    </location>
</feature>
<feature type="compositionally biased region" description="Basic and acidic residues" evidence="2">
    <location>
        <begin position="42"/>
        <end position="54"/>
    </location>
</feature>
<keyword evidence="1" id="KW-0694">RNA-binding</keyword>
<protein>
    <recommendedName>
        <fullName evidence="1">RNA-dependent RNA polymerase</fullName>
        <ecNumber evidence="1">2.7.7.48</ecNumber>
    </recommendedName>
</protein>
<feature type="region of interest" description="Disordered" evidence="2">
    <location>
        <begin position="1064"/>
        <end position="1090"/>
    </location>
</feature>
<organism evidence="4 5">
    <name type="scientific">Ganoderma sinense ZZ0214-1</name>
    <dbReference type="NCBI Taxonomy" id="1077348"/>
    <lineage>
        <taxon>Eukaryota</taxon>
        <taxon>Fungi</taxon>
        <taxon>Dikarya</taxon>
        <taxon>Basidiomycota</taxon>
        <taxon>Agaricomycotina</taxon>
        <taxon>Agaricomycetes</taxon>
        <taxon>Polyporales</taxon>
        <taxon>Polyporaceae</taxon>
        <taxon>Ganoderma</taxon>
    </lineage>
</organism>
<feature type="region of interest" description="Disordered" evidence="2">
    <location>
        <begin position="34"/>
        <end position="178"/>
    </location>
</feature>
<evidence type="ECO:0000313" key="5">
    <source>
        <dbReference type="Proteomes" id="UP000230002"/>
    </source>
</evidence>
<name>A0A2G8SBP5_9APHY</name>
<comment type="caution">
    <text evidence="4">The sequence shown here is derived from an EMBL/GenBank/DDBJ whole genome shotgun (WGS) entry which is preliminary data.</text>
</comment>
<feature type="compositionally biased region" description="Basic and acidic residues" evidence="2">
    <location>
        <begin position="1076"/>
        <end position="1090"/>
    </location>
</feature>
<feature type="compositionally biased region" description="Basic and acidic residues" evidence="2">
    <location>
        <begin position="239"/>
        <end position="252"/>
    </location>
</feature>
<evidence type="ECO:0000256" key="1">
    <source>
        <dbReference type="RuleBase" id="RU363098"/>
    </source>
</evidence>
<dbReference type="Pfam" id="PF05183">
    <property type="entry name" value="RdRP"/>
    <property type="match status" value="1"/>
</dbReference>
<dbReference type="OrthoDB" id="10055769at2759"/>
<dbReference type="EMBL" id="AYKW01000012">
    <property type="protein sequence ID" value="PIL31184.1"/>
    <property type="molecule type" value="Genomic_DNA"/>
</dbReference>
<feature type="compositionally biased region" description="Polar residues" evidence="2">
    <location>
        <begin position="192"/>
        <end position="201"/>
    </location>
</feature>
<dbReference type="InterPro" id="IPR057596">
    <property type="entry name" value="RDRP_core"/>
</dbReference>
<comment type="catalytic activity">
    <reaction evidence="1">
        <text>RNA(n) + a ribonucleoside 5'-triphosphate = RNA(n+1) + diphosphate</text>
        <dbReference type="Rhea" id="RHEA:21248"/>
        <dbReference type="Rhea" id="RHEA-COMP:14527"/>
        <dbReference type="Rhea" id="RHEA-COMP:17342"/>
        <dbReference type="ChEBI" id="CHEBI:33019"/>
        <dbReference type="ChEBI" id="CHEBI:61557"/>
        <dbReference type="ChEBI" id="CHEBI:140395"/>
        <dbReference type="EC" id="2.7.7.48"/>
    </reaction>
</comment>
<dbReference type="GO" id="GO:0003723">
    <property type="term" value="F:RNA binding"/>
    <property type="evidence" value="ECO:0007669"/>
    <property type="project" value="UniProtKB-KW"/>
</dbReference>
<dbReference type="PANTHER" id="PTHR23079">
    <property type="entry name" value="RNA-DEPENDENT RNA POLYMERASE"/>
    <property type="match status" value="1"/>
</dbReference>
<accession>A0A2G8SBP5</accession>
<dbReference type="PANTHER" id="PTHR23079:SF14">
    <property type="entry name" value="RNA-DEPENDENT RNA POLYMERASE"/>
    <property type="match status" value="1"/>
</dbReference>
<dbReference type="GO" id="GO:0003968">
    <property type="term" value="F:RNA-directed RNA polymerase activity"/>
    <property type="evidence" value="ECO:0007669"/>
    <property type="project" value="UniProtKB-KW"/>
</dbReference>
<evidence type="ECO:0000259" key="3">
    <source>
        <dbReference type="Pfam" id="PF05183"/>
    </source>
</evidence>
<dbReference type="InterPro" id="IPR007855">
    <property type="entry name" value="RDRP"/>
</dbReference>
<dbReference type="Proteomes" id="UP000230002">
    <property type="component" value="Unassembled WGS sequence"/>
</dbReference>
<comment type="similarity">
    <text evidence="1">Belongs to the RdRP family.</text>
</comment>
<dbReference type="GO" id="GO:0030422">
    <property type="term" value="P:siRNA processing"/>
    <property type="evidence" value="ECO:0007669"/>
    <property type="project" value="TreeGrafter"/>
</dbReference>
<dbReference type="GO" id="GO:0031380">
    <property type="term" value="C:nuclear RNA-directed RNA polymerase complex"/>
    <property type="evidence" value="ECO:0007669"/>
    <property type="project" value="TreeGrafter"/>
</dbReference>
<dbReference type="EC" id="2.7.7.48" evidence="1"/>
<evidence type="ECO:0000313" key="4">
    <source>
        <dbReference type="EMBL" id="PIL31184.1"/>
    </source>
</evidence>